<dbReference type="NCBIfam" id="TIGR01352">
    <property type="entry name" value="tonB_Cterm"/>
    <property type="match status" value="1"/>
</dbReference>
<evidence type="ECO:0000256" key="10">
    <source>
        <dbReference type="SAM" id="MobiDB-lite"/>
    </source>
</evidence>
<feature type="compositionally biased region" description="Basic and acidic residues" evidence="10">
    <location>
        <begin position="150"/>
        <end position="167"/>
    </location>
</feature>
<keyword evidence="4" id="KW-1003">Cell membrane</keyword>
<proteinExistence type="inferred from homology"/>
<evidence type="ECO:0000256" key="3">
    <source>
        <dbReference type="ARBA" id="ARBA00022448"/>
    </source>
</evidence>
<dbReference type="RefSeq" id="WP_416205167.1">
    <property type="nucleotide sequence ID" value="NZ_JBBKTX010000005.1"/>
</dbReference>
<dbReference type="PANTHER" id="PTHR33446">
    <property type="entry name" value="PROTEIN TONB-RELATED"/>
    <property type="match status" value="1"/>
</dbReference>
<dbReference type="InterPro" id="IPR006260">
    <property type="entry name" value="TonB/TolA_C"/>
</dbReference>
<dbReference type="Pfam" id="PF03544">
    <property type="entry name" value="TonB_C"/>
    <property type="match status" value="1"/>
</dbReference>
<comment type="caution">
    <text evidence="13">The sequence shown here is derived from an EMBL/GenBank/DDBJ whole genome shotgun (WGS) entry which is preliminary data.</text>
</comment>
<evidence type="ECO:0000256" key="11">
    <source>
        <dbReference type="SAM" id="Phobius"/>
    </source>
</evidence>
<sequence length="306" mass="33496">MKDNLARQTRPVILDGTRRFHHQHVVSIIPEMRESSPSKTAGWQLPVSDETVLWVSSLLIVLVALGAPLAWWLIPERAPGIPAPPPAAMVVELAPAPVAPASQPEQPPGPEQADTAPPPKPEPPPTPEPEPEIPPAPPATKPEVAVNPKPEPKPEKQEQPKEVRPQEEPEEAPPEEKPASTASAPPDAPQEDVEAAAPDRGISAPMTNSNAIPTWQNSLMLKLNEAKRYPTQARRYRQEGVAYLRFTMDRDGNVLAKAIEQSTGYPLLDEETLTLIERAQPLPKPPAEMPGEQLEFVVPVEFFLNR</sequence>
<evidence type="ECO:0000256" key="9">
    <source>
        <dbReference type="ARBA" id="ARBA00023136"/>
    </source>
</evidence>
<evidence type="ECO:0000313" key="13">
    <source>
        <dbReference type="EMBL" id="MFK4751788.1"/>
    </source>
</evidence>
<name>A0ABW8NFP3_9GAMM</name>
<keyword evidence="9 11" id="KW-0472">Membrane</keyword>
<protein>
    <submittedName>
        <fullName evidence="13">Energy transducer TonB</fullName>
    </submittedName>
</protein>
<evidence type="ECO:0000256" key="2">
    <source>
        <dbReference type="ARBA" id="ARBA00006555"/>
    </source>
</evidence>
<comment type="subcellular location">
    <subcellularLocation>
        <location evidence="1">Cell inner membrane</location>
        <topology evidence="1">Single-pass membrane protein</topology>
        <orientation evidence="1">Periplasmic side</orientation>
    </subcellularLocation>
</comment>
<keyword evidence="5" id="KW-0997">Cell inner membrane</keyword>
<dbReference type="InterPro" id="IPR051045">
    <property type="entry name" value="TonB-dependent_transducer"/>
</dbReference>
<dbReference type="PANTHER" id="PTHR33446:SF2">
    <property type="entry name" value="PROTEIN TONB"/>
    <property type="match status" value="1"/>
</dbReference>
<dbReference type="EMBL" id="JBBKTX010000005">
    <property type="protein sequence ID" value="MFK4751788.1"/>
    <property type="molecule type" value="Genomic_DNA"/>
</dbReference>
<evidence type="ECO:0000256" key="1">
    <source>
        <dbReference type="ARBA" id="ARBA00004383"/>
    </source>
</evidence>
<evidence type="ECO:0000256" key="6">
    <source>
        <dbReference type="ARBA" id="ARBA00022692"/>
    </source>
</evidence>
<evidence type="ECO:0000259" key="12">
    <source>
        <dbReference type="PROSITE" id="PS52015"/>
    </source>
</evidence>
<dbReference type="Gene3D" id="3.30.1150.10">
    <property type="match status" value="1"/>
</dbReference>
<accession>A0ABW8NFP3</accession>
<evidence type="ECO:0000256" key="5">
    <source>
        <dbReference type="ARBA" id="ARBA00022519"/>
    </source>
</evidence>
<keyword evidence="6 11" id="KW-0812">Transmembrane</keyword>
<feature type="domain" description="TonB C-terminal" evidence="12">
    <location>
        <begin position="214"/>
        <end position="306"/>
    </location>
</feature>
<feature type="transmembrane region" description="Helical" evidence="11">
    <location>
        <begin position="52"/>
        <end position="74"/>
    </location>
</feature>
<keyword evidence="3" id="KW-0813">Transport</keyword>
<dbReference type="InterPro" id="IPR037682">
    <property type="entry name" value="TonB_C"/>
</dbReference>
<keyword evidence="7" id="KW-0653">Protein transport</keyword>
<evidence type="ECO:0000256" key="8">
    <source>
        <dbReference type="ARBA" id="ARBA00022989"/>
    </source>
</evidence>
<feature type="region of interest" description="Disordered" evidence="10">
    <location>
        <begin position="99"/>
        <end position="195"/>
    </location>
</feature>
<organism evidence="13 14">
    <name type="scientific">Oceanobacter antarcticus</name>
    <dbReference type="NCBI Taxonomy" id="3133425"/>
    <lineage>
        <taxon>Bacteria</taxon>
        <taxon>Pseudomonadati</taxon>
        <taxon>Pseudomonadota</taxon>
        <taxon>Gammaproteobacteria</taxon>
        <taxon>Oceanospirillales</taxon>
        <taxon>Oceanospirillaceae</taxon>
        <taxon>Oceanobacter</taxon>
    </lineage>
</organism>
<dbReference type="PROSITE" id="PS52015">
    <property type="entry name" value="TONB_CTD"/>
    <property type="match status" value="1"/>
</dbReference>
<keyword evidence="8 11" id="KW-1133">Transmembrane helix</keyword>
<keyword evidence="14" id="KW-1185">Reference proteome</keyword>
<evidence type="ECO:0000256" key="4">
    <source>
        <dbReference type="ARBA" id="ARBA00022475"/>
    </source>
</evidence>
<comment type="similarity">
    <text evidence="2">Belongs to the TonB family.</text>
</comment>
<evidence type="ECO:0000256" key="7">
    <source>
        <dbReference type="ARBA" id="ARBA00022927"/>
    </source>
</evidence>
<feature type="compositionally biased region" description="Pro residues" evidence="10">
    <location>
        <begin position="105"/>
        <end position="140"/>
    </location>
</feature>
<evidence type="ECO:0000313" key="14">
    <source>
        <dbReference type="Proteomes" id="UP001620597"/>
    </source>
</evidence>
<reference evidence="13 14" key="1">
    <citation type="submission" date="2024-03" db="EMBL/GenBank/DDBJ databases">
        <title>High-quality draft genome sequence of Oceanobacter sp. wDCs-4.</title>
        <authorList>
            <person name="Dong C."/>
        </authorList>
    </citation>
    <scope>NUCLEOTIDE SEQUENCE [LARGE SCALE GENOMIC DNA]</scope>
    <source>
        <strain evidence="14">wDCs-4</strain>
    </source>
</reference>
<gene>
    <name evidence="13" type="ORF">WG929_05110</name>
</gene>
<dbReference type="Proteomes" id="UP001620597">
    <property type="component" value="Unassembled WGS sequence"/>
</dbReference>
<dbReference type="SUPFAM" id="SSF74653">
    <property type="entry name" value="TolA/TonB C-terminal domain"/>
    <property type="match status" value="1"/>
</dbReference>